<evidence type="ECO:0000259" key="5">
    <source>
        <dbReference type="PROSITE" id="PS50076"/>
    </source>
</evidence>
<evidence type="ECO:0000313" key="7">
    <source>
        <dbReference type="Proteomes" id="UP000008694"/>
    </source>
</evidence>
<dbReference type="SUPFAM" id="SSF46565">
    <property type="entry name" value="Chaperone J-domain"/>
    <property type="match status" value="1"/>
</dbReference>
<dbReference type="Gene3D" id="2.30.180.10">
    <property type="entry name" value="FAS1 domain"/>
    <property type="match status" value="2"/>
</dbReference>
<name>D7LZV5_ARALL</name>
<dbReference type="EMBL" id="GL348718">
    <property type="protein sequence ID" value="EFH47499.1"/>
    <property type="molecule type" value="Genomic_DNA"/>
</dbReference>
<dbReference type="Proteomes" id="UP000008694">
    <property type="component" value="Unassembled WGS sequence"/>
</dbReference>
<dbReference type="Pfam" id="PF00226">
    <property type="entry name" value="DnaJ"/>
    <property type="match status" value="1"/>
</dbReference>
<dbReference type="PROSITE" id="PS50076">
    <property type="entry name" value="DNAJ_2"/>
    <property type="match status" value="1"/>
</dbReference>
<dbReference type="Gramene" id="fgenesh1_pg.C_scaffold_6000550">
    <property type="protein sequence ID" value="fgenesh1_pg.C_scaffold_6000550"/>
    <property type="gene ID" value="fgenesh1_pg.C_scaffold_6000550"/>
</dbReference>
<evidence type="ECO:0000256" key="3">
    <source>
        <dbReference type="ARBA" id="ARBA00023180"/>
    </source>
</evidence>
<accession>D7LZV5</accession>
<dbReference type="HOGENOM" id="CLU_427231_0_0_1"/>
<evidence type="ECO:0000256" key="4">
    <source>
        <dbReference type="SAM" id="MobiDB-lite"/>
    </source>
</evidence>
<dbReference type="Pfam" id="PF23302">
    <property type="entry name" value="HTH_DNAJC9"/>
    <property type="match status" value="1"/>
</dbReference>
<dbReference type="InterPro" id="IPR001623">
    <property type="entry name" value="DnaJ_domain"/>
</dbReference>
<comment type="similarity">
    <text evidence="1">Belongs to the fasciclin-like AGP family.</text>
</comment>
<dbReference type="PANTHER" id="PTHR44916:SF1">
    <property type="entry name" value="CHAPERONE DNAJ-DOMAIN SUPERFAMILY PROTEIN-RELATED"/>
    <property type="match status" value="1"/>
</dbReference>
<dbReference type="SUPFAM" id="SSF82153">
    <property type="entry name" value="FAS1 domain"/>
    <property type="match status" value="2"/>
</dbReference>
<dbReference type="AlphaFoldDB" id="D7LZV5"/>
<dbReference type="eggNOG" id="KOG0719">
    <property type="taxonomic scope" value="Eukaryota"/>
</dbReference>
<keyword evidence="7" id="KW-1185">Reference proteome</keyword>
<feature type="compositionally biased region" description="Basic and acidic residues" evidence="4">
    <location>
        <begin position="11"/>
        <end position="25"/>
    </location>
</feature>
<evidence type="ECO:0000256" key="2">
    <source>
        <dbReference type="ARBA" id="ARBA00022974"/>
    </source>
</evidence>
<evidence type="ECO:0000256" key="1">
    <source>
        <dbReference type="ARBA" id="ARBA00007843"/>
    </source>
</evidence>
<gene>
    <name evidence="6" type="ORF">ARALYDRAFT_349957</name>
</gene>
<dbReference type="STRING" id="81972.D7LZV5"/>
<dbReference type="SMART" id="SM00554">
    <property type="entry name" value="FAS1"/>
    <property type="match status" value="2"/>
</dbReference>
<dbReference type="InterPro" id="IPR056453">
    <property type="entry name" value="HTH_DNAJC9"/>
</dbReference>
<dbReference type="SMART" id="SM00271">
    <property type="entry name" value="DnaJ"/>
    <property type="match status" value="1"/>
</dbReference>
<reference evidence="7" key="1">
    <citation type="journal article" date="2011" name="Nat. Genet.">
        <title>The Arabidopsis lyrata genome sequence and the basis of rapid genome size change.</title>
        <authorList>
            <person name="Hu T.T."/>
            <person name="Pattyn P."/>
            <person name="Bakker E.G."/>
            <person name="Cao J."/>
            <person name="Cheng J.-F."/>
            <person name="Clark R.M."/>
            <person name="Fahlgren N."/>
            <person name="Fawcett J.A."/>
            <person name="Grimwood J."/>
            <person name="Gundlach H."/>
            <person name="Haberer G."/>
            <person name="Hollister J.D."/>
            <person name="Ossowski S."/>
            <person name="Ottilar R.P."/>
            <person name="Salamov A.A."/>
            <person name="Schneeberger K."/>
            <person name="Spannagl M."/>
            <person name="Wang X."/>
            <person name="Yang L."/>
            <person name="Nasrallah M.E."/>
            <person name="Bergelson J."/>
            <person name="Carrington J.C."/>
            <person name="Gaut B.S."/>
            <person name="Schmutz J."/>
            <person name="Mayer K.F.X."/>
            <person name="Van de Peer Y."/>
            <person name="Grigoriev I.V."/>
            <person name="Nordborg M."/>
            <person name="Weigel D."/>
            <person name="Guo Y.-L."/>
        </authorList>
    </citation>
    <scope>NUCLEOTIDE SEQUENCE [LARGE SCALE GENOMIC DNA]</scope>
    <source>
        <strain evidence="7">cv. MN47</strain>
    </source>
</reference>
<dbReference type="InterPro" id="IPR000782">
    <property type="entry name" value="FAS1_domain"/>
</dbReference>
<keyword evidence="3" id="KW-0325">Glycoprotein</keyword>
<dbReference type="InterPro" id="IPR036378">
    <property type="entry name" value="FAS1_dom_sf"/>
</dbReference>
<feature type="domain" description="J" evidence="5">
    <location>
        <begin position="29"/>
        <end position="94"/>
    </location>
</feature>
<dbReference type="PRINTS" id="PR00625">
    <property type="entry name" value="JDOMAIN"/>
</dbReference>
<dbReference type="PANTHER" id="PTHR44916">
    <property type="entry name" value="CHAPERONE DNAJ-DOMAIN SUPERFAMILY PROTEIN-RELATED"/>
    <property type="match status" value="1"/>
</dbReference>
<sequence>MGRKKKSRASTAEEDKIEMDNDGRSSEKSLYKVLGVERRATPQEIRKAYHKLALRLHPDKNQDDKEAKEKFQQLQKVISILGDEEKRAVYDQTGSVDDSDLSGDAFENLREFFQAMYKKVTDADIEEFEANYRGSESEKKDLLELFTKFKGKMNRLFCSMLCSDPNLDSHRFKDILDEAIAAGEVKSSKAYEKWAKNISETKPPTSPLMKRKRKNSAKDSETDLCLMIAKRQEERKGKVDSMFSSLISRYGGNAEAEPTEEEFEAAQRRIERRRPSKKSRGKIYLLSEVMGCCSSDCFVYFVLSVALAFMAISSTLRSPPDSEPTIPIASSSSSSSLSLNASNALRQSNFKAIATLLHISPEIFLSSSPNTTLFAIEDASFFNTSSLHPLFLKQLLQYHTLPHMLPMNDLLKKPQGTCLSTLLHHKSVQISTVDQESRTAEVNHVRISHPDMFLGDSLVIHGVLGPFSPLQPHSDHLLQTSLCQSDTRNKTSDNDEVPVNIDWIRIVQLLSSNGFVPFAIGLHSVLNRIVNDHHHKNLTGVTILATPNLVSLSSASPFLYEVVRHHILAQRLTNKDFASMPDKASVKTLDPYQDLTITRRNVNSSSGDFMISGVEIVDPDMFSSSEFVIHGISHTLEIPHV</sequence>
<feature type="region of interest" description="Disordered" evidence="4">
    <location>
        <begin position="1"/>
        <end position="25"/>
    </location>
</feature>
<keyword evidence="2" id="KW-0654">Proteoglycan</keyword>
<evidence type="ECO:0000313" key="6">
    <source>
        <dbReference type="EMBL" id="EFH47499.1"/>
    </source>
</evidence>
<protein>
    <recommendedName>
        <fullName evidence="5">J domain-containing protein</fullName>
    </recommendedName>
</protein>
<proteinExistence type="inferred from homology"/>
<organism evidence="7">
    <name type="scientific">Arabidopsis lyrata subsp. lyrata</name>
    <name type="common">Lyre-leaved rock-cress</name>
    <dbReference type="NCBI Taxonomy" id="81972"/>
    <lineage>
        <taxon>Eukaryota</taxon>
        <taxon>Viridiplantae</taxon>
        <taxon>Streptophyta</taxon>
        <taxon>Embryophyta</taxon>
        <taxon>Tracheophyta</taxon>
        <taxon>Spermatophyta</taxon>
        <taxon>Magnoliopsida</taxon>
        <taxon>eudicotyledons</taxon>
        <taxon>Gunneridae</taxon>
        <taxon>Pentapetalae</taxon>
        <taxon>rosids</taxon>
        <taxon>malvids</taxon>
        <taxon>Brassicales</taxon>
        <taxon>Brassicaceae</taxon>
        <taxon>Camelineae</taxon>
        <taxon>Arabidopsis</taxon>
    </lineage>
</organism>
<dbReference type="InterPro" id="IPR036869">
    <property type="entry name" value="J_dom_sf"/>
</dbReference>
<dbReference type="CDD" id="cd06257">
    <property type="entry name" value="DnaJ"/>
    <property type="match status" value="1"/>
</dbReference>
<dbReference type="Gene3D" id="1.10.287.110">
    <property type="entry name" value="DnaJ domain"/>
    <property type="match status" value="1"/>
</dbReference>
<dbReference type="InterPro" id="IPR042977">
    <property type="entry name" value="AtJ6-like"/>
</dbReference>